<accession>A0A9W8Y544</accession>
<feature type="signal peptide" evidence="1">
    <location>
        <begin position="1"/>
        <end position="19"/>
    </location>
</feature>
<feature type="chain" id="PRO_5040992318" evidence="1">
    <location>
        <begin position="20"/>
        <end position="387"/>
    </location>
</feature>
<evidence type="ECO:0000313" key="2">
    <source>
        <dbReference type="EMBL" id="KAJ4367386.1"/>
    </source>
</evidence>
<keyword evidence="1" id="KW-0732">Signal</keyword>
<evidence type="ECO:0000313" key="3">
    <source>
        <dbReference type="Proteomes" id="UP001140560"/>
    </source>
</evidence>
<dbReference type="EMBL" id="JAPEUY010000012">
    <property type="protein sequence ID" value="KAJ4367386.1"/>
    <property type="molecule type" value="Genomic_DNA"/>
</dbReference>
<organism evidence="2 3">
    <name type="scientific">Neocucurbitaria cava</name>
    <dbReference type="NCBI Taxonomy" id="798079"/>
    <lineage>
        <taxon>Eukaryota</taxon>
        <taxon>Fungi</taxon>
        <taxon>Dikarya</taxon>
        <taxon>Ascomycota</taxon>
        <taxon>Pezizomycotina</taxon>
        <taxon>Dothideomycetes</taxon>
        <taxon>Pleosporomycetidae</taxon>
        <taxon>Pleosporales</taxon>
        <taxon>Pleosporineae</taxon>
        <taxon>Cucurbitariaceae</taxon>
        <taxon>Neocucurbitaria</taxon>
    </lineage>
</organism>
<keyword evidence="3" id="KW-1185">Reference proteome</keyword>
<dbReference type="OrthoDB" id="3643156at2759"/>
<proteinExistence type="predicted"/>
<comment type="caution">
    <text evidence="2">The sequence shown here is derived from an EMBL/GenBank/DDBJ whole genome shotgun (WGS) entry which is preliminary data.</text>
</comment>
<evidence type="ECO:0000256" key="1">
    <source>
        <dbReference type="SAM" id="SignalP"/>
    </source>
</evidence>
<reference evidence="2" key="1">
    <citation type="submission" date="2022-10" db="EMBL/GenBank/DDBJ databases">
        <title>Tapping the CABI collections for fungal endophytes: first genome assemblies for Collariella, Neodidymelliopsis, Ascochyta clinopodiicola, Didymella pomorum, Didymosphaeria variabile, Neocosmospora piperis and Neocucurbitaria cava.</title>
        <authorList>
            <person name="Hill R."/>
        </authorList>
    </citation>
    <scope>NUCLEOTIDE SEQUENCE</scope>
    <source>
        <strain evidence="2">IMI 356814</strain>
    </source>
</reference>
<gene>
    <name evidence="2" type="ORF">N0V83_006968</name>
</gene>
<protein>
    <submittedName>
        <fullName evidence="2">Uncharacterized protein</fullName>
    </submittedName>
</protein>
<name>A0A9W8Y544_9PLEO</name>
<dbReference type="AlphaFoldDB" id="A0A9W8Y544"/>
<dbReference type="Proteomes" id="UP001140560">
    <property type="component" value="Unassembled WGS sequence"/>
</dbReference>
<sequence>MKLLSFCVIGAASAHVVRSQEQQVPIVGHIVEDVAPRVLLGEDDVKDFAPSIGIHFTTSYAVAAARYQNGTIRDLVKVRGDAEYIELMTRWVKTRQSWREDCNYIASRPSGQFQLGRGKCNWRKVSRGVRGLLGLPLSRDAATLSSFLHIVKMKIEEEMGEPVTAIAPTIFPLDPAKKQDFQAALDLTGLTSTRSQDGYDPVVYHDINAAYAGLGYGFCEEWTIKENCTWEESRLLYFDVLFLSFDNSSFTVTVDYLRKASRELNTYNGNFSSDLGWWNLPIDEVPRARFWAQIHEMIVDTVSAWSHPPGRIVLMGEHGGDEEFRGVVEAALWSVMEVDADLMLQANELEDTTRLAARGAAEMAWRAQYLLGTDKEQKIAAQASLEL</sequence>